<comment type="caution">
    <text evidence="2">The sequence shown here is derived from an EMBL/GenBank/DDBJ whole genome shotgun (WGS) entry which is preliminary data.</text>
</comment>
<feature type="domain" description="RNase H type-1" evidence="1">
    <location>
        <begin position="12"/>
        <end position="120"/>
    </location>
</feature>
<dbReference type="InterPro" id="IPR002156">
    <property type="entry name" value="RNaseH_domain"/>
</dbReference>
<dbReference type="AlphaFoldDB" id="A0A5C7GXU5"/>
<sequence length="144" mass="15951">MVKCCGKMPHHFGTIFRQSSIIKGLVLAARSNLLPGMFTVEVGELIALREGLLLAQFYNLSVDVVEINSRLVVSFLNDSIPHVGESNFIVKDIKAMFLDVGISKCLAVSRSGNSLALKLALLAFSSVRERLWLNLIEIVTRDYK</sequence>
<reference evidence="3" key="1">
    <citation type="journal article" date="2019" name="Gigascience">
        <title>De novo genome assembly of the endangered Acer yangbiense, a plant species with extremely small populations endemic to Yunnan Province, China.</title>
        <authorList>
            <person name="Yang J."/>
            <person name="Wariss H.M."/>
            <person name="Tao L."/>
            <person name="Zhang R."/>
            <person name="Yun Q."/>
            <person name="Hollingsworth P."/>
            <person name="Dao Z."/>
            <person name="Luo G."/>
            <person name="Guo H."/>
            <person name="Ma Y."/>
            <person name="Sun W."/>
        </authorList>
    </citation>
    <scope>NUCLEOTIDE SEQUENCE [LARGE SCALE GENOMIC DNA]</scope>
    <source>
        <strain evidence="3">cv. Malutang</strain>
    </source>
</reference>
<dbReference type="EMBL" id="VAHF01000012">
    <property type="protein sequence ID" value="TXG48886.1"/>
    <property type="molecule type" value="Genomic_DNA"/>
</dbReference>
<evidence type="ECO:0000313" key="2">
    <source>
        <dbReference type="EMBL" id="TXG48886.1"/>
    </source>
</evidence>
<dbReference type="GO" id="GO:0003676">
    <property type="term" value="F:nucleic acid binding"/>
    <property type="evidence" value="ECO:0007669"/>
    <property type="project" value="InterPro"/>
</dbReference>
<dbReference type="GO" id="GO:0004523">
    <property type="term" value="F:RNA-DNA hybrid ribonuclease activity"/>
    <property type="evidence" value="ECO:0007669"/>
    <property type="project" value="InterPro"/>
</dbReference>
<dbReference type="Pfam" id="PF13456">
    <property type="entry name" value="RVT_3"/>
    <property type="match status" value="1"/>
</dbReference>
<organism evidence="2 3">
    <name type="scientific">Acer yangbiense</name>
    <dbReference type="NCBI Taxonomy" id="1000413"/>
    <lineage>
        <taxon>Eukaryota</taxon>
        <taxon>Viridiplantae</taxon>
        <taxon>Streptophyta</taxon>
        <taxon>Embryophyta</taxon>
        <taxon>Tracheophyta</taxon>
        <taxon>Spermatophyta</taxon>
        <taxon>Magnoliopsida</taxon>
        <taxon>eudicotyledons</taxon>
        <taxon>Gunneridae</taxon>
        <taxon>Pentapetalae</taxon>
        <taxon>rosids</taxon>
        <taxon>malvids</taxon>
        <taxon>Sapindales</taxon>
        <taxon>Sapindaceae</taxon>
        <taxon>Hippocastanoideae</taxon>
        <taxon>Acereae</taxon>
        <taxon>Acer</taxon>
    </lineage>
</organism>
<dbReference type="InterPro" id="IPR044730">
    <property type="entry name" value="RNase_H-like_dom_plant"/>
</dbReference>
<dbReference type="CDD" id="cd06222">
    <property type="entry name" value="RNase_H_like"/>
    <property type="match status" value="1"/>
</dbReference>
<dbReference type="PANTHER" id="PTHR47074:SF75">
    <property type="entry name" value="RNASE H TYPE-1 DOMAIN-CONTAINING PROTEIN"/>
    <property type="match status" value="1"/>
</dbReference>
<dbReference type="OrthoDB" id="1906820at2759"/>
<proteinExistence type="predicted"/>
<dbReference type="InterPro" id="IPR052929">
    <property type="entry name" value="RNase_H-like_EbsB-rel"/>
</dbReference>
<dbReference type="Proteomes" id="UP000323000">
    <property type="component" value="Chromosome 12"/>
</dbReference>
<accession>A0A5C7GXU5</accession>
<protein>
    <recommendedName>
        <fullName evidence="1">RNase H type-1 domain-containing protein</fullName>
    </recommendedName>
</protein>
<evidence type="ECO:0000259" key="1">
    <source>
        <dbReference type="Pfam" id="PF13456"/>
    </source>
</evidence>
<gene>
    <name evidence="2" type="ORF">EZV62_024761</name>
</gene>
<evidence type="ECO:0000313" key="3">
    <source>
        <dbReference type="Proteomes" id="UP000323000"/>
    </source>
</evidence>
<keyword evidence="3" id="KW-1185">Reference proteome</keyword>
<dbReference type="PANTHER" id="PTHR47074">
    <property type="entry name" value="BNAC02G40300D PROTEIN"/>
    <property type="match status" value="1"/>
</dbReference>
<name>A0A5C7GXU5_9ROSI</name>